<feature type="domain" description="RRP12 HEAT" evidence="3">
    <location>
        <begin position="122"/>
        <end position="388"/>
    </location>
</feature>
<feature type="region of interest" description="Disordered" evidence="2">
    <location>
        <begin position="787"/>
        <end position="814"/>
    </location>
</feature>
<dbReference type="InterPro" id="IPR052087">
    <property type="entry name" value="RRP12"/>
</dbReference>
<dbReference type="Gene3D" id="1.25.10.10">
    <property type="entry name" value="Leucine-rich Repeat Variant"/>
    <property type="match status" value="1"/>
</dbReference>
<evidence type="ECO:0000259" key="3">
    <source>
        <dbReference type="Pfam" id="PF08161"/>
    </source>
</evidence>
<feature type="compositionally biased region" description="Basic and acidic residues" evidence="2">
    <location>
        <begin position="949"/>
        <end position="965"/>
    </location>
</feature>
<dbReference type="PANTHER" id="PTHR48287">
    <property type="entry name" value="ARM REPEAT SUPERFAMILY PROTEIN"/>
    <property type="match status" value="1"/>
</dbReference>
<dbReference type="InterPro" id="IPR011989">
    <property type="entry name" value="ARM-like"/>
</dbReference>
<dbReference type="GO" id="GO:0005634">
    <property type="term" value="C:nucleus"/>
    <property type="evidence" value="ECO:0007669"/>
    <property type="project" value="UniProtKB-SubCell"/>
</dbReference>
<proteinExistence type="inferred from homology"/>
<reference evidence="4 5" key="1">
    <citation type="journal article" date="2024" name="BMC Genomics">
        <title>Genome assembly of redclaw crayfish (Cherax quadricarinatus) provides insights into its immune adaptation and hypoxia tolerance.</title>
        <authorList>
            <person name="Liu Z."/>
            <person name="Zheng J."/>
            <person name="Li H."/>
            <person name="Fang K."/>
            <person name="Wang S."/>
            <person name="He J."/>
            <person name="Zhou D."/>
            <person name="Weng S."/>
            <person name="Chi M."/>
            <person name="Gu Z."/>
            <person name="He J."/>
            <person name="Li F."/>
            <person name="Wang M."/>
        </authorList>
    </citation>
    <scope>NUCLEOTIDE SEQUENCE [LARGE SCALE GENOMIC DNA]</scope>
    <source>
        <strain evidence="4">ZL_2023a</strain>
    </source>
</reference>
<name>A0AAW0XUG5_CHEQU</name>
<evidence type="ECO:0000313" key="5">
    <source>
        <dbReference type="Proteomes" id="UP001445076"/>
    </source>
</evidence>
<gene>
    <name evidence="4" type="ORF">OTU49_002289</name>
</gene>
<dbReference type="Proteomes" id="UP001445076">
    <property type="component" value="Unassembled WGS sequence"/>
</dbReference>
<dbReference type="PANTHER" id="PTHR48287:SF1">
    <property type="entry name" value="ARM REPEAT SUPERFAMILY PROTEIN"/>
    <property type="match status" value="1"/>
</dbReference>
<dbReference type="InterPro" id="IPR012978">
    <property type="entry name" value="HEAT_RRP12"/>
</dbReference>
<dbReference type="InterPro" id="IPR016024">
    <property type="entry name" value="ARM-type_fold"/>
</dbReference>
<dbReference type="Pfam" id="PF08161">
    <property type="entry name" value="RRP12_HEAT"/>
    <property type="match status" value="1"/>
</dbReference>
<dbReference type="SUPFAM" id="SSF48371">
    <property type="entry name" value="ARM repeat"/>
    <property type="match status" value="2"/>
</dbReference>
<feature type="compositionally biased region" description="Acidic residues" evidence="2">
    <location>
        <begin position="788"/>
        <end position="797"/>
    </location>
</feature>
<evidence type="ECO:0000313" key="4">
    <source>
        <dbReference type="EMBL" id="KAK8741599.1"/>
    </source>
</evidence>
<feature type="region of interest" description="Disordered" evidence="2">
    <location>
        <begin position="902"/>
        <end position="965"/>
    </location>
</feature>
<dbReference type="AlphaFoldDB" id="A0AAW0XUG5"/>
<accession>A0AAW0XUG5</accession>
<organism evidence="4 5">
    <name type="scientific">Cherax quadricarinatus</name>
    <name type="common">Australian red claw crayfish</name>
    <dbReference type="NCBI Taxonomy" id="27406"/>
    <lineage>
        <taxon>Eukaryota</taxon>
        <taxon>Metazoa</taxon>
        <taxon>Ecdysozoa</taxon>
        <taxon>Arthropoda</taxon>
        <taxon>Crustacea</taxon>
        <taxon>Multicrustacea</taxon>
        <taxon>Malacostraca</taxon>
        <taxon>Eumalacostraca</taxon>
        <taxon>Eucarida</taxon>
        <taxon>Decapoda</taxon>
        <taxon>Pleocyemata</taxon>
        <taxon>Astacidea</taxon>
        <taxon>Parastacoidea</taxon>
        <taxon>Parastacidae</taxon>
        <taxon>Cherax</taxon>
    </lineage>
</organism>
<comment type="similarity">
    <text evidence="1">Belongs to the RRP12 family.</text>
</comment>
<comment type="caution">
    <text evidence="4">The sequence shown here is derived from an EMBL/GenBank/DDBJ whole genome shotgun (WGS) entry which is preliminary data.</text>
</comment>
<sequence>MAFPRKQLKCVCECILSIMHLGKSLINNCVLQALYSLFVSEPSSAVLPADTNCALIRALTAETAGVPSSSLAIVPGMNNPQPASAWITVLTVAHINLFKLNEEQGMQHIVSWIKNLVPYWRSDHAEIHAKVFESFEALLQECVANCSKAFLSSDQDHVTTIFQAIEGGLSFQFQSAWGHVFKCLNVCFTVIGPIFPSLMEPCLKNLTELMENSQIPHRLHLEEAIGAAVRALGPKSLMAVAPLKVTGSMAEDEKNFWVLPILKKYVRNTQLCYFEDYFVHLAGKCFMLLNSLKEKKQENSILSKTYQVIERQIWALLPSFCDKATDIEEALSNEKFARILCDHIKFRDDTRTIVMAAFRNMINDNIDNTGRLALYAKNYIPALFNVYLTRPKDKSKKETEEPTISNGQRQAAYFTIKTYLQIVPLPKCKEFLGLIMTKYNDEIDSFKKQAFLDLARTFLPYLDSSLLQRLFEKVTPLIGSAKDSKDQKAAYRMLEEILGVGTEASQDFVMKNLDGLSKLLLESLSTAAPPSRAPRLRCMRQVILQLRTDMETSSRDALMHQVVGECVMCCGKSMSEPARKAAFLLLSEVGATIQKHLQCSGEDTVRHCLKLLLAGLVGTPTLAANSILAITALTYQYKDIISSDMIELLIQNMCVQLLCSSREIVGSCLSFIKSSFTIFPVPVMSNHVDTIVKALCNMTPDCQRKFRQQVRDILSRLMRKFGADRIIALVPKGNTVLHKRIRNLRKIAARKQREWEARKESNEVEDDDEDFKSRALPASLDEILAEINTDDEEEEEETSKNKAKNKGKNKEVKERSTWIKEDNEGIVDFLDSSAGQAIASKRPILKAARDRKVSQDDVHESGFKVDKTTGKLIITDDGSKKEDTIAKMDFIEDIDEFLGMKDGAQDGKIKNRKRTLSEGTNEQAEPPKKVGGLSSSIDSKKKVAKKRHDYGSEFRSRKAGGDMMKKGKLSPYAYVQFSKDRLNKRKKAKYEGQFTSLVRGAKRGLAKGSKKRRRSKM</sequence>
<keyword evidence="5" id="KW-1185">Reference proteome</keyword>
<dbReference type="EMBL" id="JARKIK010000030">
    <property type="protein sequence ID" value="KAK8741599.1"/>
    <property type="molecule type" value="Genomic_DNA"/>
</dbReference>
<evidence type="ECO:0000256" key="1">
    <source>
        <dbReference type="ARBA" id="ARBA00007690"/>
    </source>
</evidence>
<evidence type="ECO:0000256" key="2">
    <source>
        <dbReference type="SAM" id="MobiDB-lite"/>
    </source>
</evidence>
<protein>
    <recommendedName>
        <fullName evidence="3">RRP12 HEAT domain-containing protein</fullName>
    </recommendedName>
</protein>